<keyword evidence="2" id="KW-1185">Reference proteome</keyword>
<evidence type="ECO:0000313" key="1">
    <source>
        <dbReference type="EMBL" id="GEA30832.1"/>
    </source>
</evidence>
<sequence>MLLILNKRACYISEKENELSLTTDTVNHTINNGIFFEMIENVYIILLKTLTLEIW</sequence>
<evidence type="ECO:0000313" key="2">
    <source>
        <dbReference type="Proteomes" id="UP000325212"/>
    </source>
</evidence>
<comment type="caution">
    <text evidence="1">The sequence shown here is derived from an EMBL/GenBank/DDBJ whole genome shotgun (WGS) entry which is preliminary data.</text>
</comment>
<name>A0AAV3W0A7_9CLOT</name>
<protein>
    <submittedName>
        <fullName evidence="1">Uncharacterized protein</fullName>
    </submittedName>
</protein>
<dbReference type="AlphaFoldDB" id="A0AAV3W0A7"/>
<accession>A0AAV3W0A7</accession>
<reference evidence="1 2" key="1">
    <citation type="submission" date="2019-06" db="EMBL/GenBank/DDBJ databases">
        <title>Draft genome sequence of Clostridium diolis DSM 15410.</title>
        <authorList>
            <person name="Kobayashi H."/>
            <person name="Tanizawa Y."/>
            <person name="Tohno M."/>
        </authorList>
    </citation>
    <scope>NUCLEOTIDE SEQUENCE [LARGE SCALE GENOMIC DNA]</scope>
    <source>
        <strain evidence="1 2">DSM 15410</strain>
    </source>
</reference>
<gene>
    <name evidence="1" type="ORF">CDIOL_17550</name>
</gene>
<dbReference type="Proteomes" id="UP000325212">
    <property type="component" value="Unassembled WGS sequence"/>
</dbReference>
<proteinExistence type="predicted"/>
<dbReference type="EMBL" id="BJLA01000004">
    <property type="protein sequence ID" value="GEA30832.1"/>
    <property type="molecule type" value="Genomic_DNA"/>
</dbReference>
<organism evidence="1 2">
    <name type="scientific">Clostridium diolis</name>
    <dbReference type="NCBI Taxonomy" id="223919"/>
    <lineage>
        <taxon>Bacteria</taxon>
        <taxon>Bacillati</taxon>
        <taxon>Bacillota</taxon>
        <taxon>Clostridia</taxon>
        <taxon>Eubacteriales</taxon>
        <taxon>Clostridiaceae</taxon>
        <taxon>Clostridium</taxon>
    </lineage>
</organism>